<dbReference type="EMBL" id="JAEUBG010000347">
    <property type="protein sequence ID" value="KAH3688442.1"/>
    <property type="molecule type" value="Genomic_DNA"/>
</dbReference>
<protein>
    <submittedName>
        <fullName evidence="1">Uncharacterized protein</fullName>
    </submittedName>
</protein>
<reference evidence="1" key="2">
    <citation type="submission" date="2021-01" db="EMBL/GenBank/DDBJ databases">
        <authorList>
            <person name="Schikora-Tamarit M.A."/>
        </authorList>
    </citation>
    <scope>NUCLEOTIDE SEQUENCE</scope>
    <source>
        <strain evidence="1">CBS2887</strain>
    </source>
</reference>
<comment type="caution">
    <text evidence="1">The sequence shown here is derived from an EMBL/GenBank/DDBJ whole genome shotgun (WGS) entry which is preliminary data.</text>
</comment>
<proteinExistence type="predicted"/>
<sequence length="66" mass="7081">MEGVGVFVPHDVVDSSGLAIHTKTTHEHGESHIGIGFIKVWKFFIIGSNLLKSSQCLTANSNSLTS</sequence>
<dbReference type="AlphaFoldDB" id="A0A9P8QCB3"/>
<reference evidence="1" key="1">
    <citation type="journal article" date="2021" name="Open Biol.">
        <title>Shared evolutionary footprints suggest mitochondrial oxidative damage underlies multiple complex I losses in fungi.</title>
        <authorList>
            <person name="Schikora-Tamarit M.A."/>
            <person name="Marcet-Houben M."/>
            <person name="Nosek J."/>
            <person name="Gabaldon T."/>
        </authorList>
    </citation>
    <scope>NUCLEOTIDE SEQUENCE</scope>
    <source>
        <strain evidence="1">CBS2887</strain>
    </source>
</reference>
<organism evidence="1 2">
    <name type="scientific">Wickerhamomyces pijperi</name>
    <name type="common">Yeast</name>
    <name type="synonym">Pichia pijperi</name>
    <dbReference type="NCBI Taxonomy" id="599730"/>
    <lineage>
        <taxon>Eukaryota</taxon>
        <taxon>Fungi</taxon>
        <taxon>Dikarya</taxon>
        <taxon>Ascomycota</taxon>
        <taxon>Saccharomycotina</taxon>
        <taxon>Saccharomycetes</taxon>
        <taxon>Phaffomycetales</taxon>
        <taxon>Wickerhamomycetaceae</taxon>
        <taxon>Wickerhamomyces</taxon>
    </lineage>
</organism>
<evidence type="ECO:0000313" key="1">
    <source>
        <dbReference type="EMBL" id="KAH3688442.1"/>
    </source>
</evidence>
<name>A0A9P8QCB3_WICPI</name>
<keyword evidence="2" id="KW-1185">Reference proteome</keyword>
<gene>
    <name evidence="1" type="ORF">WICPIJ_000581</name>
</gene>
<evidence type="ECO:0000313" key="2">
    <source>
        <dbReference type="Proteomes" id="UP000774326"/>
    </source>
</evidence>
<dbReference type="Proteomes" id="UP000774326">
    <property type="component" value="Unassembled WGS sequence"/>
</dbReference>
<accession>A0A9P8QCB3</accession>